<protein>
    <submittedName>
        <fullName evidence="3">Uncharacterized protein</fullName>
    </submittedName>
</protein>
<evidence type="ECO:0000313" key="4">
    <source>
        <dbReference type="Proteomes" id="UP000676336"/>
    </source>
</evidence>
<evidence type="ECO:0000313" key="2">
    <source>
        <dbReference type="EMBL" id="CAF5020785.1"/>
    </source>
</evidence>
<accession>A0A8S3DSI0</accession>
<feature type="compositionally biased region" description="Low complexity" evidence="1">
    <location>
        <begin position="1"/>
        <end position="13"/>
    </location>
</feature>
<dbReference type="EMBL" id="CAJOBI010219058">
    <property type="protein sequence ID" value="CAF5036721.1"/>
    <property type="molecule type" value="Genomic_DNA"/>
</dbReference>
<dbReference type="EMBL" id="CAJOBI010212220">
    <property type="protein sequence ID" value="CAF5020785.1"/>
    <property type="molecule type" value="Genomic_DNA"/>
</dbReference>
<gene>
    <name evidence="2" type="ORF">SMN809_LOCUS57630</name>
    <name evidence="3" type="ORF">SMN809_LOCUS58432</name>
</gene>
<feature type="non-terminal residue" evidence="3">
    <location>
        <position position="1"/>
    </location>
</feature>
<reference evidence="3" key="1">
    <citation type="submission" date="2021-02" db="EMBL/GenBank/DDBJ databases">
        <authorList>
            <person name="Nowell W R."/>
        </authorList>
    </citation>
    <scope>NUCLEOTIDE SEQUENCE</scope>
</reference>
<sequence>ASQSTTTTNSIQQNEKDNNNCNSVKRLKTTDELVYV</sequence>
<organism evidence="3 4">
    <name type="scientific">Rotaria magnacalcarata</name>
    <dbReference type="NCBI Taxonomy" id="392030"/>
    <lineage>
        <taxon>Eukaryota</taxon>
        <taxon>Metazoa</taxon>
        <taxon>Spiralia</taxon>
        <taxon>Gnathifera</taxon>
        <taxon>Rotifera</taxon>
        <taxon>Eurotatoria</taxon>
        <taxon>Bdelloidea</taxon>
        <taxon>Philodinida</taxon>
        <taxon>Philodinidae</taxon>
        <taxon>Rotaria</taxon>
    </lineage>
</organism>
<dbReference type="Proteomes" id="UP000676336">
    <property type="component" value="Unassembled WGS sequence"/>
</dbReference>
<dbReference type="AlphaFoldDB" id="A0A8S3DSI0"/>
<proteinExistence type="predicted"/>
<evidence type="ECO:0000256" key="1">
    <source>
        <dbReference type="SAM" id="MobiDB-lite"/>
    </source>
</evidence>
<feature type="region of interest" description="Disordered" evidence="1">
    <location>
        <begin position="1"/>
        <end position="36"/>
    </location>
</feature>
<name>A0A8S3DSI0_9BILA</name>
<comment type="caution">
    <text evidence="3">The sequence shown here is derived from an EMBL/GenBank/DDBJ whole genome shotgun (WGS) entry which is preliminary data.</text>
</comment>
<evidence type="ECO:0000313" key="3">
    <source>
        <dbReference type="EMBL" id="CAF5036721.1"/>
    </source>
</evidence>